<feature type="binding site" evidence="10">
    <location>
        <position position="91"/>
    </location>
    <ligand>
        <name>CTP</name>
        <dbReference type="ChEBI" id="CHEBI:37563"/>
    </ligand>
</feature>
<feature type="binding site" evidence="10">
    <location>
        <position position="23"/>
    </location>
    <ligand>
        <name>Mg(2+)</name>
        <dbReference type="ChEBI" id="CHEBI:18420"/>
    </ligand>
</feature>
<organism evidence="12 13">
    <name type="scientific">Candidatus Regiella insecticola LSR1</name>
    <dbReference type="NCBI Taxonomy" id="663321"/>
    <lineage>
        <taxon>Bacteria</taxon>
        <taxon>Pseudomonadati</taxon>
        <taxon>Pseudomonadota</taxon>
        <taxon>Gammaproteobacteria</taxon>
        <taxon>Enterobacterales</taxon>
        <taxon>Enterobacteriaceae</taxon>
        <taxon>aphid secondary symbionts</taxon>
        <taxon>Candidatus Regiella</taxon>
    </lineage>
</organism>
<sequence>MNIYLVGGAVRDNLLKLPVTERDWVVVGATANQLLSQGYRQVGKNFPVFLHPRSQEEYALARTERKTGSGHTGFICHAAPDVTLEEDLRRRDLTINAMAWRDTHNGGELIDPYHGKEDIANRVLRHVSDAFSEDPLRVLRVARFAARFASLGFTIAPETELLMTAMTDNAELSTLMPERIWQETEKALLSQSPQIYFQVLHHCGALAVLFPEIDALFNVPAAVKSHPAIDIPFAFEAAARRPGRPMSVDILPDEASTRSQQRGCFKGEGYNAGLQTMMTLHMAARLSAQPAVRFAVLCRDVHKAIQQPELHYQDPSLAHDLGNNVTGIPLIEQLCQRLRIPNSYRNLARLVAEYHGVIHQANTLSPQSLLKLFDAIDVWRKPERLEQIILASQADARDLTDLEDQHYPQGDYLRRALRVVQAVSARELVASGLRGQAINNELRQRRQQILTQLMQCSPQCPC</sequence>
<dbReference type="GO" id="GO:0004112">
    <property type="term" value="F:cyclic-nucleotide phosphodiesterase activity"/>
    <property type="evidence" value="ECO:0007669"/>
    <property type="project" value="UniProtKB-UniRule"/>
</dbReference>
<feature type="binding site" evidence="10">
    <location>
        <position position="8"/>
    </location>
    <ligand>
        <name>CTP</name>
        <dbReference type="ChEBI" id="CHEBI:37563"/>
    </ligand>
</feature>
<dbReference type="GO" id="GO:0160016">
    <property type="term" value="F:CCACCA tRNA nucleotidyltransferase activity"/>
    <property type="evidence" value="ECO:0007669"/>
    <property type="project" value="RHEA"/>
</dbReference>
<dbReference type="Gene3D" id="3.30.460.10">
    <property type="entry name" value="Beta Polymerase, domain 2"/>
    <property type="match status" value="1"/>
</dbReference>
<dbReference type="EMBL" id="GL379592">
    <property type="protein sequence ID" value="EFL91848.1"/>
    <property type="molecule type" value="Genomic_DNA"/>
</dbReference>
<evidence type="ECO:0000256" key="8">
    <source>
        <dbReference type="ARBA" id="ARBA00022842"/>
    </source>
</evidence>
<evidence type="ECO:0000256" key="9">
    <source>
        <dbReference type="ARBA" id="ARBA00022884"/>
    </source>
</evidence>
<feature type="binding site" evidence="10">
    <location>
        <position position="140"/>
    </location>
    <ligand>
        <name>ATP</name>
        <dbReference type="ChEBI" id="CHEBI:30616"/>
    </ligand>
</feature>
<evidence type="ECO:0000256" key="1">
    <source>
        <dbReference type="ARBA" id="ARBA00022679"/>
    </source>
</evidence>
<comment type="subunit">
    <text evidence="10">Monomer. Can also form homodimers and oligomers.</text>
</comment>
<evidence type="ECO:0000256" key="4">
    <source>
        <dbReference type="ARBA" id="ARBA00022723"/>
    </source>
</evidence>
<reference evidence="12" key="1">
    <citation type="journal article" date="2009" name="Environ. Microbiol.">
        <title>Dynamics of genome evolution in facultative symbionts of aphids.</title>
        <authorList>
            <person name="Degnan P.H."/>
            <person name="Leonardo T.E."/>
            <person name="Cass B.N."/>
            <person name="Hurwitz B."/>
            <person name="Stern D."/>
            <person name="Gibbs R.A."/>
            <person name="Richards S."/>
            <person name="Moran N.A."/>
        </authorList>
    </citation>
    <scope>NUCLEOTIDE SEQUENCE [LARGE SCALE GENOMIC DNA]</scope>
    <source>
        <strain evidence="12">LSR1</strain>
    </source>
</reference>
<dbReference type="GO" id="GO:0001680">
    <property type="term" value="P:tRNA 3'-terminal CCA addition"/>
    <property type="evidence" value="ECO:0007669"/>
    <property type="project" value="UniProtKB-UniRule"/>
</dbReference>
<comment type="cofactor">
    <cofactor evidence="10">
        <name>Ni(2+)</name>
        <dbReference type="ChEBI" id="CHEBI:49786"/>
    </cofactor>
    <text evidence="10">Nickel for phosphatase activity.</text>
</comment>
<feature type="binding site" evidence="10">
    <location>
        <position position="143"/>
    </location>
    <ligand>
        <name>CTP</name>
        <dbReference type="ChEBI" id="CHEBI:37563"/>
    </ligand>
</feature>
<dbReference type="HAMAP" id="MF_01261">
    <property type="entry name" value="CCA_bact_type1"/>
    <property type="match status" value="1"/>
</dbReference>
<dbReference type="CDD" id="cd05398">
    <property type="entry name" value="NT_ClassII-CCAase"/>
    <property type="match status" value="1"/>
</dbReference>
<keyword evidence="13" id="KW-1185">Reference proteome</keyword>
<keyword evidence="9 10" id="KW-0694">RNA-binding</keyword>
<keyword evidence="4 10" id="KW-0479">Metal-binding</keyword>
<dbReference type="GO" id="GO:0016791">
    <property type="term" value="F:phosphatase activity"/>
    <property type="evidence" value="ECO:0007669"/>
    <property type="project" value="UniProtKB-UniRule"/>
</dbReference>
<feature type="binding site" evidence="10">
    <location>
        <position position="8"/>
    </location>
    <ligand>
        <name>ATP</name>
        <dbReference type="ChEBI" id="CHEBI:30616"/>
    </ligand>
</feature>
<dbReference type="GO" id="GO:0000049">
    <property type="term" value="F:tRNA binding"/>
    <property type="evidence" value="ECO:0007669"/>
    <property type="project" value="UniProtKB-UniRule"/>
</dbReference>
<evidence type="ECO:0000256" key="6">
    <source>
        <dbReference type="ARBA" id="ARBA00022800"/>
    </source>
</evidence>
<dbReference type="InterPro" id="IPR032828">
    <property type="entry name" value="PolyA_RNA-bd"/>
</dbReference>
<keyword evidence="8 10" id="KW-0460">Magnesium</keyword>
<dbReference type="RefSeq" id="WP_006704998.1">
    <property type="nucleotide sequence ID" value="NZ_CAWLGB010000004.1"/>
</dbReference>
<dbReference type="Pfam" id="PF01743">
    <property type="entry name" value="PolyA_pol"/>
    <property type="match status" value="1"/>
</dbReference>
<dbReference type="Pfam" id="PF12627">
    <property type="entry name" value="PolyA_pol_RNAbd"/>
    <property type="match status" value="1"/>
</dbReference>
<evidence type="ECO:0000256" key="3">
    <source>
        <dbReference type="ARBA" id="ARBA00022695"/>
    </source>
</evidence>
<dbReference type="GO" id="GO:0005524">
    <property type="term" value="F:ATP binding"/>
    <property type="evidence" value="ECO:0007669"/>
    <property type="project" value="UniProtKB-UniRule"/>
</dbReference>
<name>E0WTG3_9ENTR</name>
<comment type="miscellaneous">
    <text evidence="10">A single active site specifically recognizes both ATP and CTP and is responsible for their addition.</text>
</comment>
<gene>
    <name evidence="10 12" type="primary">cca</name>
    <name evidence="12" type="ORF">REG_1322</name>
</gene>
<dbReference type="EC" id="2.7.7.72" evidence="10"/>
<dbReference type="AlphaFoldDB" id="E0WTG3"/>
<dbReference type="SUPFAM" id="SSF81891">
    <property type="entry name" value="Poly A polymerase C-terminal region-like"/>
    <property type="match status" value="1"/>
</dbReference>
<keyword evidence="3 10" id="KW-0548">Nucleotidyltransferase</keyword>
<feature type="binding site" evidence="10">
    <location>
        <position position="91"/>
    </location>
    <ligand>
        <name>ATP</name>
        <dbReference type="ChEBI" id="CHEBI:30616"/>
    </ligand>
</feature>
<evidence type="ECO:0000256" key="5">
    <source>
        <dbReference type="ARBA" id="ARBA00022741"/>
    </source>
</evidence>
<dbReference type="EC" id="3.1.4.-" evidence="10"/>
<dbReference type="SUPFAM" id="SSF81301">
    <property type="entry name" value="Nucleotidyltransferase"/>
    <property type="match status" value="1"/>
</dbReference>
<evidence type="ECO:0000256" key="7">
    <source>
        <dbReference type="ARBA" id="ARBA00022840"/>
    </source>
</evidence>
<comment type="cofactor">
    <cofactor evidence="10">
        <name>Mg(2+)</name>
        <dbReference type="ChEBI" id="CHEBI:18420"/>
    </cofactor>
    <text evidence="10">Magnesium is required for nucleotidyltransferase activity.</text>
</comment>
<evidence type="ECO:0000313" key="13">
    <source>
        <dbReference type="Proteomes" id="UP000005726"/>
    </source>
</evidence>
<keyword evidence="5 10" id="KW-0547">Nucleotide-binding</keyword>
<dbReference type="EC" id="3.1.3.-" evidence="10"/>
<comment type="similarity">
    <text evidence="10">Belongs to the tRNA nucleotidyltransferase/poly(A) polymerase family. Bacterial CCA-adding enzyme type 1 subfamily.</text>
</comment>
<dbReference type="PANTHER" id="PTHR47545">
    <property type="entry name" value="MULTIFUNCTIONAL CCA PROTEIN"/>
    <property type="match status" value="1"/>
</dbReference>
<evidence type="ECO:0000256" key="10">
    <source>
        <dbReference type="HAMAP-Rule" id="MF_01261"/>
    </source>
</evidence>
<evidence type="ECO:0000313" key="12">
    <source>
        <dbReference type="EMBL" id="EFL91848.1"/>
    </source>
</evidence>
<feature type="binding site" evidence="10">
    <location>
        <position position="140"/>
    </location>
    <ligand>
        <name>CTP</name>
        <dbReference type="ChEBI" id="CHEBI:37563"/>
    </ligand>
</feature>
<comment type="catalytic activity">
    <reaction evidence="10">
        <text>a tRNA with a 3' CCA end + 2 CTP + ATP = a tRNA with a 3' CCACCA end + 3 diphosphate</text>
        <dbReference type="Rhea" id="RHEA:76235"/>
        <dbReference type="Rhea" id="RHEA-COMP:10468"/>
        <dbReference type="Rhea" id="RHEA-COMP:18655"/>
        <dbReference type="ChEBI" id="CHEBI:30616"/>
        <dbReference type="ChEBI" id="CHEBI:33019"/>
        <dbReference type="ChEBI" id="CHEBI:37563"/>
        <dbReference type="ChEBI" id="CHEBI:83071"/>
        <dbReference type="ChEBI" id="CHEBI:195187"/>
    </reaction>
</comment>
<dbReference type="GO" id="GO:0042245">
    <property type="term" value="P:RNA repair"/>
    <property type="evidence" value="ECO:0007669"/>
    <property type="project" value="UniProtKB-KW"/>
</dbReference>
<feature type="binding site" evidence="10">
    <location>
        <position position="11"/>
    </location>
    <ligand>
        <name>CTP</name>
        <dbReference type="ChEBI" id="CHEBI:37563"/>
    </ligand>
</feature>
<feature type="binding site" evidence="10">
    <location>
        <position position="21"/>
    </location>
    <ligand>
        <name>Mg(2+)</name>
        <dbReference type="ChEBI" id="CHEBI:18420"/>
    </ligand>
</feature>
<dbReference type="HAMAP" id="MF_01262">
    <property type="entry name" value="CCA_bact_type2"/>
    <property type="match status" value="1"/>
</dbReference>
<feature type="binding site" evidence="10">
    <location>
        <position position="11"/>
    </location>
    <ligand>
        <name>ATP</name>
        <dbReference type="ChEBI" id="CHEBI:30616"/>
    </ligand>
</feature>
<comment type="function">
    <text evidence="10">Catalyzes the addition and repair of the essential 3'-terminal CCA sequence in tRNAs without using a nucleic acid template. Adds these three nucleotides in the order of C, C, and A to the tRNA nucleotide-73, using CTP and ATP as substrates and producing inorganic pyrophosphate. tRNA 3'-terminal CCA addition is required both for tRNA processing and repair. Also involved in tRNA surveillance by mediating tandem CCA addition to generate a CCACCA at the 3' terminus of unstable tRNAs. While stable tRNAs receive only 3'-terminal CCA, unstable tRNAs are marked with CCACCA and rapidly degraded.</text>
</comment>
<keyword evidence="1 10" id="KW-0808">Transferase</keyword>
<feature type="binding site" evidence="10">
    <location>
        <position position="143"/>
    </location>
    <ligand>
        <name>ATP</name>
        <dbReference type="ChEBI" id="CHEBI:30616"/>
    </ligand>
</feature>
<evidence type="ECO:0000256" key="2">
    <source>
        <dbReference type="ARBA" id="ARBA00022694"/>
    </source>
</evidence>
<dbReference type="InterPro" id="IPR050124">
    <property type="entry name" value="tRNA_CCA-adding_enzyme"/>
</dbReference>
<protein>
    <recommendedName>
        <fullName evidence="10">Multifunctional CCA protein</fullName>
    </recommendedName>
    <domain>
        <recommendedName>
            <fullName evidence="10">CCA-adding enzyme</fullName>
            <ecNumber evidence="10">2.7.7.72</ecNumber>
        </recommendedName>
        <alternativeName>
            <fullName evidence="10">CCA tRNA nucleotidyltransferase</fullName>
        </alternativeName>
        <alternativeName>
            <fullName evidence="10">tRNA CCA-pyrophosphorylase</fullName>
        </alternativeName>
        <alternativeName>
            <fullName evidence="10">tRNA adenylyl-/cytidylyl-transferase</fullName>
        </alternativeName>
        <alternativeName>
            <fullName evidence="10">tRNA nucleotidyltransferase</fullName>
        </alternativeName>
        <alternativeName>
            <fullName evidence="10">tRNA-NT</fullName>
        </alternativeName>
    </domain>
    <domain>
        <recommendedName>
            <fullName evidence="10">2'-nucleotidase</fullName>
            <ecNumber evidence="10">3.1.3.-</ecNumber>
        </recommendedName>
    </domain>
    <domain>
        <recommendedName>
            <fullName evidence="10">2',3'-cyclic phosphodiesterase</fullName>
            <ecNumber evidence="10">3.1.4.-</ecNumber>
        </recommendedName>
    </domain>
    <domain>
        <recommendedName>
            <fullName evidence="10">Phosphatase</fullName>
        </recommendedName>
    </domain>
</protein>
<comment type="catalytic activity">
    <reaction evidence="10">
        <text>a tRNA precursor + 2 CTP + ATP = a tRNA with a 3' CCA end + 3 diphosphate</text>
        <dbReference type="Rhea" id="RHEA:14433"/>
        <dbReference type="Rhea" id="RHEA-COMP:10465"/>
        <dbReference type="Rhea" id="RHEA-COMP:10468"/>
        <dbReference type="ChEBI" id="CHEBI:30616"/>
        <dbReference type="ChEBI" id="CHEBI:33019"/>
        <dbReference type="ChEBI" id="CHEBI:37563"/>
        <dbReference type="ChEBI" id="CHEBI:74896"/>
        <dbReference type="ChEBI" id="CHEBI:83071"/>
        <dbReference type="EC" id="2.7.7.72"/>
    </reaction>
</comment>
<keyword evidence="10" id="KW-0378">Hydrolase</keyword>
<keyword evidence="7 10" id="KW-0067">ATP-binding</keyword>
<keyword evidence="10" id="KW-0511">Multifunctional enzyme</keyword>
<dbReference type="InterPro" id="IPR002646">
    <property type="entry name" value="PolA_pol_head_dom"/>
</dbReference>
<keyword evidence="2 10" id="KW-0819">tRNA processing</keyword>
<feature type="domain" description="HD" evidence="11">
    <location>
        <begin position="272"/>
        <end position="379"/>
    </location>
</feature>
<dbReference type="InterPro" id="IPR012006">
    <property type="entry name" value="CCA_bact"/>
</dbReference>
<evidence type="ECO:0000259" key="11">
    <source>
        <dbReference type="PROSITE" id="PS51831"/>
    </source>
</evidence>
<dbReference type="InterPro" id="IPR043519">
    <property type="entry name" value="NT_sf"/>
</dbReference>
<accession>E0WTG3</accession>
<dbReference type="PANTHER" id="PTHR47545:SF1">
    <property type="entry name" value="MULTIFUNCTIONAL CCA PROTEIN"/>
    <property type="match status" value="1"/>
</dbReference>
<comment type="domain">
    <text evidence="10">Comprises two domains: an N-terminal domain containing the nucleotidyltransferase activity and a C-terminal HD domain associated with both phosphodiesterase and phosphatase activities.</text>
</comment>
<dbReference type="InterPro" id="IPR006674">
    <property type="entry name" value="HD_domain"/>
</dbReference>
<dbReference type="PROSITE" id="PS51831">
    <property type="entry name" value="HD"/>
    <property type="match status" value="1"/>
</dbReference>
<dbReference type="GO" id="GO:0000287">
    <property type="term" value="F:magnesium ion binding"/>
    <property type="evidence" value="ECO:0007669"/>
    <property type="project" value="UniProtKB-UniRule"/>
</dbReference>
<dbReference type="Proteomes" id="UP000005726">
    <property type="component" value="Unassembled WGS sequence"/>
</dbReference>
<dbReference type="GO" id="GO:0004810">
    <property type="term" value="F:CCA tRNA nucleotidyltransferase activity"/>
    <property type="evidence" value="ECO:0007669"/>
    <property type="project" value="UniProtKB-UniRule"/>
</dbReference>
<dbReference type="HOGENOM" id="CLU_015961_1_1_6"/>
<keyword evidence="10" id="KW-0533">Nickel</keyword>
<proteinExistence type="inferred from homology"/>
<keyword evidence="6 10" id="KW-0692">RNA repair</keyword>
<dbReference type="Gene3D" id="1.10.3090.10">
    <property type="entry name" value="cca-adding enzyme, domain 2"/>
    <property type="match status" value="1"/>
</dbReference>